<proteinExistence type="predicted"/>
<reference evidence="2 3" key="1">
    <citation type="submission" date="2020-02" db="EMBL/GenBank/DDBJ databases">
        <title>Rhodobacter translucens sp. nov., a novel bacterium isolated from activated sludge.</title>
        <authorList>
            <person name="Liu J."/>
        </authorList>
    </citation>
    <scope>NUCLEOTIDE SEQUENCE [LARGE SCALE GENOMIC DNA]</scope>
    <source>
        <strain evidence="2 3">HX-7-19</strain>
    </source>
</reference>
<feature type="chain" id="PRO_5026909805" evidence="1">
    <location>
        <begin position="30"/>
        <end position="104"/>
    </location>
</feature>
<feature type="signal peptide" evidence="1">
    <location>
        <begin position="1"/>
        <end position="29"/>
    </location>
</feature>
<dbReference type="Proteomes" id="UP000474758">
    <property type="component" value="Unassembled WGS sequence"/>
</dbReference>
<evidence type="ECO:0000313" key="2">
    <source>
        <dbReference type="EMBL" id="NGQ89912.1"/>
    </source>
</evidence>
<dbReference type="AlphaFoldDB" id="A0A6M1TV89"/>
<sequence length="104" mass="11208">MPCALLPPARLSLAALILLAACGASPAPAFFGATRHDVQIDGRAFTVFRKENRVEVIRLGYARPAEREAIPEQMLRAVAKATGCTPVEASFQGDSGERRGRIRC</sequence>
<keyword evidence="1" id="KW-0732">Signal</keyword>
<accession>A0A6M1TV89</accession>
<name>A0A6M1TV89_9RHOB</name>
<protein>
    <submittedName>
        <fullName evidence="2">Uncharacterized protein</fullName>
    </submittedName>
</protein>
<keyword evidence="3" id="KW-1185">Reference proteome</keyword>
<dbReference type="EMBL" id="JAALFE010000002">
    <property type="protein sequence ID" value="NGQ89912.1"/>
    <property type="molecule type" value="Genomic_DNA"/>
</dbReference>
<comment type="caution">
    <text evidence="2">The sequence shown here is derived from an EMBL/GenBank/DDBJ whole genome shotgun (WGS) entry which is preliminary data.</text>
</comment>
<evidence type="ECO:0000313" key="3">
    <source>
        <dbReference type="Proteomes" id="UP000474758"/>
    </source>
</evidence>
<gene>
    <name evidence="2" type="ORF">G5V65_03310</name>
</gene>
<dbReference type="RefSeq" id="WP_165047051.1">
    <property type="nucleotide sequence ID" value="NZ_JAALFE010000002.1"/>
</dbReference>
<evidence type="ECO:0000256" key="1">
    <source>
        <dbReference type="SAM" id="SignalP"/>
    </source>
</evidence>
<organism evidence="2 3">
    <name type="scientific">Paragemmobacter kunshanensis</name>
    <dbReference type="NCBI Taxonomy" id="2583234"/>
    <lineage>
        <taxon>Bacteria</taxon>
        <taxon>Pseudomonadati</taxon>
        <taxon>Pseudomonadota</taxon>
        <taxon>Alphaproteobacteria</taxon>
        <taxon>Rhodobacterales</taxon>
        <taxon>Paracoccaceae</taxon>
        <taxon>Paragemmobacter</taxon>
    </lineage>
</organism>